<keyword evidence="3" id="KW-1185">Reference proteome</keyword>
<dbReference type="KEGG" id="nio:NITINOP_2385"/>
<sequence length="55" mass="6228">MGESTYTFETAAYVIGIVALTLLGYISTRCQQGASFLRKPYDERKRMDLCCARND</sequence>
<reference evidence="3" key="1">
    <citation type="submission" date="2015-09" db="EMBL/GenBank/DDBJ databases">
        <authorList>
            <person name="Daims H."/>
        </authorList>
    </citation>
    <scope>NUCLEOTIDE SEQUENCE [LARGE SCALE GENOMIC DNA]</scope>
</reference>
<evidence type="ECO:0000313" key="2">
    <source>
        <dbReference type="EMBL" id="CUQ67357.1"/>
    </source>
</evidence>
<dbReference type="Proteomes" id="UP000066284">
    <property type="component" value="Chromosome 1"/>
</dbReference>
<feature type="transmembrane region" description="Helical" evidence="1">
    <location>
        <begin position="6"/>
        <end position="26"/>
    </location>
</feature>
<organism evidence="2 3">
    <name type="scientific">Candidatus Nitrospira inopinata</name>
    <dbReference type="NCBI Taxonomy" id="1715989"/>
    <lineage>
        <taxon>Bacteria</taxon>
        <taxon>Pseudomonadati</taxon>
        <taxon>Nitrospirota</taxon>
        <taxon>Nitrospiria</taxon>
        <taxon>Nitrospirales</taxon>
        <taxon>Nitrospiraceae</taxon>
        <taxon>Nitrospira</taxon>
    </lineage>
</organism>
<dbReference type="EMBL" id="LN885086">
    <property type="protein sequence ID" value="CUQ67357.1"/>
    <property type="molecule type" value="Genomic_DNA"/>
</dbReference>
<dbReference type="STRING" id="1715989.NITINOP_2385"/>
<name>A0A0S4KVK3_9BACT</name>
<keyword evidence="1" id="KW-0472">Membrane</keyword>
<keyword evidence="1" id="KW-0812">Transmembrane</keyword>
<evidence type="ECO:0000313" key="3">
    <source>
        <dbReference type="Proteomes" id="UP000066284"/>
    </source>
</evidence>
<keyword evidence="1" id="KW-1133">Transmembrane helix</keyword>
<dbReference type="AlphaFoldDB" id="A0A0S4KVK3"/>
<gene>
    <name evidence="2" type="ORF">NITINOP_2385</name>
</gene>
<protein>
    <submittedName>
        <fullName evidence="2">Uncharacterized protein</fullName>
    </submittedName>
</protein>
<evidence type="ECO:0000256" key="1">
    <source>
        <dbReference type="SAM" id="Phobius"/>
    </source>
</evidence>
<proteinExistence type="predicted"/>
<accession>A0A0S4KVK3</accession>